<dbReference type="SUPFAM" id="SSF50998">
    <property type="entry name" value="Quinoprotein alcohol dehydrogenase-like"/>
    <property type="match status" value="1"/>
</dbReference>
<keyword evidence="1" id="KW-0812">Transmembrane</keyword>
<evidence type="ECO:0000313" key="3">
    <source>
        <dbReference type="Proteomes" id="UP000248627"/>
    </source>
</evidence>
<name>A0A2W2CIF4_9ACTN</name>
<comment type="caution">
    <text evidence="2">The sequence shown here is derived from an EMBL/GenBank/DDBJ whole genome shotgun (WGS) entry which is preliminary data.</text>
</comment>
<keyword evidence="1" id="KW-0472">Membrane</keyword>
<evidence type="ECO:0000256" key="1">
    <source>
        <dbReference type="SAM" id="Phobius"/>
    </source>
</evidence>
<keyword evidence="3" id="KW-1185">Reference proteome</keyword>
<dbReference type="Proteomes" id="UP000248627">
    <property type="component" value="Unassembled WGS sequence"/>
</dbReference>
<protein>
    <recommendedName>
        <fullName evidence="4">PQQ-like domain-containing protein</fullName>
    </recommendedName>
</protein>
<accession>A0A2W2CIF4</accession>
<dbReference type="OrthoDB" id="3757373at2"/>
<dbReference type="Gene3D" id="2.130.10.10">
    <property type="entry name" value="YVTN repeat-like/Quinoprotein amine dehydrogenase"/>
    <property type="match status" value="1"/>
</dbReference>
<gene>
    <name evidence="2" type="ORF">C1I93_18985</name>
</gene>
<dbReference type="InterPro" id="IPR011047">
    <property type="entry name" value="Quinoprotein_ADH-like_sf"/>
</dbReference>
<sequence length="489" mass="53153">MSVRPPRRSRRRGSARYLPPAQPRRAIVQAVAGKSDSVGRCAFRDARGRTSVTLIDLGELTAPTAAVTSPPQRRRPAGNRWLPVALVALAALLTLAGAAAPAARVHATVPAGLGSYLLLAEDQIFAVTALPAVTDGSQELTAYRRPERDTVAPQRLSPLWRLPVPAASEVVSVTPVADDAVLVSLFQRQARAGSEASQTMLVDTRTGQQRWRAPGLATLDASGRALLRTWPVDEPLELRMVEVTSGRELWSRSMPASWIDHHLSDGVIDAVVVSTPASDIEILDAQTGQLRHRLPAPDDLAGYQQTTVIDDLLLVVRNSRTVTAYDLDRFTRRWESVVPLADYVDRCGVLLCARINRGGGQLLDPETGAVRWSSPEDVEVLLAGDNRLLAVDTTRRDSQQVVVVDPATGQRSTDYGTWNLVSHYEYEKLLLAVRQRPEGGLVLARLDPAESRPQVVDVLLGAAGDCQHRSGLVACRRQDGDIGVWQLPD</sequence>
<evidence type="ECO:0008006" key="4">
    <source>
        <dbReference type="Google" id="ProtNLM"/>
    </source>
</evidence>
<dbReference type="AlphaFoldDB" id="A0A2W2CIF4"/>
<proteinExistence type="predicted"/>
<evidence type="ECO:0000313" key="2">
    <source>
        <dbReference type="EMBL" id="PZF92734.1"/>
    </source>
</evidence>
<organism evidence="2 3">
    <name type="scientific">Micromonospora endophytica</name>
    <dbReference type="NCBI Taxonomy" id="515350"/>
    <lineage>
        <taxon>Bacteria</taxon>
        <taxon>Bacillati</taxon>
        <taxon>Actinomycetota</taxon>
        <taxon>Actinomycetes</taxon>
        <taxon>Micromonosporales</taxon>
        <taxon>Micromonosporaceae</taxon>
        <taxon>Micromonospora</taxon>
    </lineage>
</organism>
<feature type="transmembrane region" description="Helical" evidence="1">
    <location>
        <begin position="81"/>
        <end position="100"/>
    </location>
</feature>
<keyword evidence="1" id="KW-1133">Transmembrane helix</keyword>
<dbReference type="InterPro" id="IPR015943">
    <property type="entry name" value="WD40/YVTN_repeat-like_dom_sf"/>
</dbReference>
<dbReference type="EMBL" id="POTX01000135">
    <property type="protein sequence ID" value="PZF92734.1"/>
    <property type="molecule type" value="Genomic_DNA"/>
</dbReference>
<reference evidence="2 3" key="1">
    <citation type="submission" date="2018-01" db="EMBL/GenBank/DDBJ databases">
        <title>Draft genome sequence of Jishengella endophytica.</title>
        <authorList>
            <person name="Sahin N."/>
            <person name="Ay H."/>
            <person name="Saygin H."/>
        </authorList>
    </citation>
    <scope>NUCLEOTIDE SEQUENCE [LARGE SCALE GENOMIC DNA]</scope>
    <source>
        <strain evidence="2 3">DSM 45430</strain>
    </source>
</reference>